<protein>
    <submittedName>
        <fullName evidence="2">Uncharacterized protein</fullName>
    </submittedName>
</protein>
<organism evidence="2 3">
    <name type="scientific">Rohdeia mirabilis</name>
    <dbReference type="NCBI Taxonomy" id="2528008"/>
    <lineage>
        <taxon>Bacteria</taxon>
        <taxon>Pseudomonadati</taxon>
        <taxon>Planctomycetota</taxon>
        <taxon>Planctomycetia</taxon>
        <taxon>Planctomycetia incertae sedis</taxon>
        <taxon>Rohdeia</taxon>
    </lineage>
</organism>
<name>A0A518CVL6_9BACT</name>
<dbReference type="EMBL" id="CP036290">
    <property type="protein sequence ID" value="QDU83269.1"/>
    <property type="molecule type" value="Genomic_DNA"/>
</dbReference>
<keyword evidence="1" id="KW-0732">Signal</keyword>
<sequence length="172" mass="17877" precursor="true">MTRNLLTRLGTGAALTTAATLALFTFDASPLDAAPAPPMQVLGATFGLWDLPQDVGSLGVASGTIADASGATVFELKVSLEEIQSPALALRFGTIDGLLDDGSGLAWPRYEVSGDWTASSLIGRGSFKGTISRQVSPHGPTIPIGTIGGRFRDFPLFPNQDGAFAGRWQATL</sequence>
<feature type="signal peptide" evidence="1">
    <location>
        <begin position="1"/>
        <end position="33"/>
    </location>
</feature>
<evidence type="ECO:0000313" key="3">
    <source>
        <dbReference type="Proteomes" id="UP000319342"/>
    </source>
</evidence>
<feature type="chain" id="PRO_5022081360" evidence="1">
    <location>
        <begin position="34"/>
        <end position="172"/>
    </location>
</feature>
<reference evidence="2 3" key="1">
    <citation type="submission" date="2019-02" db="EMBL/GenBank/DDBJ databases">
        <title>Deep-cultivation of Planctomycetes and their phenomic and genomic characterization uncovers novel biology.</title>
        <authorList>
            <person name="Wiegand S."/>
            <person name="Jogler M."/>
            <person name="Boedeker C."/>
            <person name="Pinto D."/>
            <person name="Vollmers J."/>
            <person name="Rivas-Marin E."/>
            <person name="Kohn T."/>
            <person name="Peeters S.H."/>
            <person name="Heuer A."/>
            <person name="Rast P."/>
            <person name="Oberbeckmann S."/>
            <person name="Bunk B."/>
            <person name="Jeske O."/>
            <person name="Meyerdierks A."/>
            <person name="Storesund J.E."/>
            <person name="Kallscheuer N."/>
            <person name="Luecker S."/>
            <person name="Lage O.M."/>
            <person name="Pohl T."/>
            <person name="Merkel B.J."/>
            <person name="Hornburger P."/>
            <person name="Mueller R.-W."/>
            <person name="Bruemmer F."/>
            <person name="Labrenz M."/>
            <person name="Spormann A.M."/>
            <person name="Op den Camp H."/>
            <person name="Overmann J."/>
            <person name="Amann R."/>
            <person name="Jetten M.S.M."/>
            <person name="Mascher T."/>
            <person name="Medema M.H."/>
            <person name="Devos D.P."/>
            <person name="Kaster A.-K."/>
            <person name="Ovreas L."/>
            <person name="Rohde M."/>
            <person name="Galperin M.Y."/>
            <person name="Jogler C."/>
        </authorList>
    </citation>
    <scope>NUCLEOTIDE SEQUENCE [LARGE SCALE GENOMIC DNA]</scope>
    <source>
        <strain evidence="2 3">Pla163</strain>
    </source>
</reference>
<evidence type="ECO:0000256" key="1">
    <source>
        <dbReference type="SAM" id="SignalP"/>
    </source>
</evidence>
<keyword evidence="3" id="KW-1185">Reference proteome</keyword>
<dbReference type="AlphaFoldDB" id="A0A518CVL6"/>
<proteinExistence type="predicted"/>
<dbReference type="Proteomes" id="UP000319342">
    <property type="component" value="Chromosome"/>
</dbReference>
<dbReference type="RefSeq" id="WP_145182665.1">
    <property type="nucleotide sequence ID" value="NZ_CP036290.1"/>
</dbReference>
<evidence type="ECO:0000313" key="2">
    <source>
        <dbReference type="EMBL" id="QDU83269.1"/>
    </source>
</evidence>
<gene>
    <name evidence="2" type="ORF">Pla163_03670</name>
</gene>
<accession>A0A518CVL6</accession>